<evidence type="ECO:0000313" key="1">
    <source>
        <dbReference type="EMBL" id="MBT0607576.1"/>
    </source>
</evidence>
<dbReference type="EMBL" id="JAHCTB010000002">
    <property type="protein sequence ID" value="MBT0607576.1"/>
    <property type="molecule type" value="Genomic_DNA"/>
</dbReference>
<name>A0ABS5S2Y1_9FLAO</name>
<proteinExistence type="predicted"/>
<evidence type="ECO:0000313" key="2">
    <source>
        <dbReference type="Proteomes" id="UP001297092"/>
    </source>
</evidence>
<dbReference type="Proteomes" id="UP001297092">
    <property type="component" value="Unassembled WGS sequence"/>
</dbReference>
<keyword evidence="2" id="KW-1185">Reference proteome</keyword>
<reference evidence="1 2" key="1">
    <citation type="submission" date="2021-05" db="EMBL/GenBank/DDBJ databases">
        <title>Aequorivita echinoideorum JCM 30378 genome.</title>
        <authorList>
            <person name="Zhang H."/>
            <person name="Li C."/>
        </authorList>
    </citation>
    <scope>NUCLEOTIDE SEQUENCE [LARGE SCALE GENOMIC DNA]</scope>
    <source>
        <strain evidence="1 2">JCM30378</strain>
    </source>
</reference>
<accession>A0ABS5S2Y1</accession>
<sequence>MNSIFIVFTKTFSNTSLSVSQMRFNPLQRAILIIVFGFFSVTTFASEKVEVISEAELQLPPKTFSENPIVDFSLYVSSKISDTVYRIFYAPSKKEDFATVCTFETKPRLEVKSTVPTHTAIYTLEGNLDYKKFGLDLLTKLQ</sequence>
<dbReference type="RefSeq" id="WP_214112435.1">
    <property type="nucleotide sequence ID" value="NZ_JAHCTB010000002.1"/>
</dbReference>
<comment type="caution">
    <text evidence="1">The sequence shown here is derived from an EMBL/GenBank/DDBJ whole genome shotgun (WGS) entry which is preliminary data.</text>
</comment>
<protein>
    <submittedName>
        <fullName evidence="1">Uncharacterized protein</fullName>
    </submittedName>
</protein>
<organism evidence="1 2">
    <name type="scientific">Aequorivita echinoideorum</name>
    <dbReference type="NCBI Taxonomy" id="1549647"/>
    <lineage>
        <taxon>Bacteria</taxon>
        <taxon>Pseudomonadati</taxon>
        <taxon>Bacteroidota</taxon>
        <taxon>Flavobacteriia</taxon>
        <taxon>Flavobacteriales</taxon>
        <taxon>Flavobacteriaceae</taxon>
        <taxon>Aequorivita</taxon>
    </lineage>
</organism>
<gene>
    <name evidence="1" type="ORF">KIV10_05225</name>
</gene>